<dbReference type="RefSeq" id="WP_041900072.1">
    <property type="nucleotide sequence ID" value="NZ_CP010086.2"/>
</dbReference>
<dbReference type="PANTHER" id="PTHR44846:SF1">
    <property type="entry name" value="MANNOSYL-D-GLYCERATE TRANSPORT_METABOLISM SYSTEM REPRESSOR MNGR-RELATED"/>
    <property type="match status" value="1"/>
</dbReference>
<dbReference type="GO" id="GO:0003677">
    <property type="term" value="F:DNA binding"/>
    <property type="evidence" value="ECO:0007669"/>
    <property type="project" value="UniProtKB-KW"/>
</dbReference>
<dbReference type="Proteomes" id="UP000031866">
    <property type="component" value="Chromosome"/>
</dbReference>
<dbReference type="SUPFAM" id="SSF64288">
    <property type="entry name" value="Chorismate lyase-like"/>
    <property type="match status" value="1"/>
</dbReference>
<keyword evidence="3" id="KW-0804">Transcription</keyword>
<dbReference type="InterPro" id="IPR011663">
    <property type="entry name" value="UTRA"/>
</dbReference>
<dbReference type="SUPFAM" id="SSF46785">
    <property type="entry name" value="Winged helix' DNA-binding domain"/>
    <property type="match status" value="1"/>
</dbReference>
<dbReference type="InterPro" id="IPR036390">
    <property type="entry name" value="WH_DNA-bd_sf"/>
</dbReference>
<evidence type="ECO:0000256" key="2">
    <source>
        <dbReference type="ARBA" id="ARBA00023125"/>
    </source>
</evidence>
<organism evidence="5 6">
    <name type="scientific">Clostridium beijerinckii</name>
    <name type="common">Clostridium MP</name>
    <dbReference type="NCBI Taxonomy" id="1520"/>
    <lineage>
        <taxon>Bacteria</taxon>
        <taxon>Bacillati</taxon>
        <taxon>Bacillota</taxon>
        <taxon>Clostridia</taxon>
        <taxon>Eubacteriales</taxon>
        <taxon>Clostridiaceae</taxon>
        <taxon>Clostridium</taxon>
    </lineage>
</organism>
<evidence type="ECO:0000256" key="3">
    <source>
        <dbReference type="ARBA" id="ARBA00023163"/>
    </source>
</evidence>
<feature type="domain" description="HTH gntR-type" evidence="4">
    <location>
        <begin position="10"/>
        <end position="77"/>
    </location>
</feature>
<dbReference type="GO" id="GO:0045892">
    <property type="term" value="P:negative regulation of DNA-templated transcription"/>
    <property type="evidence" value="ECO:0007669"/>
    <property type="project" value="TreeGrafter"/>
</dbReference>
<dbReference type="CDD" id="cd07377">
    <property type="entry name" value="WHTH_GntR"/>
    <property type="match status" value="1"/>
</dbReference>
<evidence type="ECO:0000313" key="6">
    <source>
        <dbReference type="Proteomes" id="UP000031866"/>
    </source>
</evidence>
<keyword evidence="2" id="KW-0238">DNA-binding</keyword>
<protein>
    <submittedName>
        <fullName evidence="5">GntR family transcriptional regulator</fullName>
    </submittedName>
</protein>
<evidence type="ECO:0000313" key="5">
    <source>
        <dbReference type="EMBL" id="AJH01613.1"/>
    </source>
</evidence>
<dbReference type="KEGG" id="cbei:LF65_05085"/>
<name>A0A0B5QUD0_CLOBE</name>
<dbReference type="Gene3D" id="1.10.10.10">
    <property type="entry name" value="Winged helix-like DNA-binding domain superfamily/Winged helix DNA-binding domain"/>
    <property type="match status" value="1"/>
</dbReference>
<dbReference type="InterPro" id="IPR050679">
    <property type="entry name" value="Bact_HTH_transcr_reg"/>
</dbReference>
<evidence type="ECO:0000256" key="1">
    <source>
        <dbReference type="ARBA" id="ARBA00023015"/>
    </source>
</evidence>
<dbReference type="EMBL" id="CP010086">
    <property type="protein sequence ID" value="AJH01613.1"/>
    <property type="molecule type" value="Genomic_DNA"/>
</dbReference>
<dbReference type="PROSITE" id="PS50949">
    <property type="entry name" value="HTH_GNTR"/>
    <property type="match status" value="1"/>
</dbReference>
<dbReference type="SMART" id="SM00866">
    <property type="entry name" value="UTRA"/>
    <property type="match status" value="1"/>
</dbReference>
<dbReference type="PANTHER" id="PTHR44846">
    <property type="entry name" value="MANNOSYL-D-GLYCERATE TRANSPORT/METABOLISM SYSTEM REPRESSOR MNGR-RELATED"/>
    <property type="match status" value="1"/>
</dbReference>
<dbReference type="PRINTS" id="PR00035">
    <property type="entry name" value="HTHGNTR"/>
</dbReference>
<dbReference type="STRING" id="1520.LF65_05085"/>
<proteinExistence type="predicted"/>
<dbReference type="SMART" id="SM00345">
    <property type="entry name" value="HTH_GNTR"/>
    <property type="match status" value="1"/>
</dbReference>
<accession>A0A0B5QUD0</accession>
<evidence type="ECO:0000259" key="4">
    <source>
        <dbReference type="PROSITE" id="PS50949"/>
    </source>
</evidence>
<dbReference type="InterPro" id="IPR000524">
    <property type="entry name" value="Tscrpt_reg_HTH_GntR"/>
</dbReference>
<dbReference type="Gene3D" id="3.40.1410.10">
    <property type="entry name" value="Chorismate lyase-like"/>
    <property type="match status" value="1"/>
</dbReference>
<dbReference type="Pfam" id="PF00392">
    <property type="entry name" value="GntR"/>
    <property type="match status" value="1"/>
</dbReference>
<dbReference type="Pfam" id="PF07702">
    <property type="entry name" value="UTRA"/>
    <property type="match status" value="1"/>
</dbReference>
<gene>
    <name evidence="5" type="ORF">LF65_05085</name>
</gene>
<dbReference type="InterPro" id="IPR036388">
    <property type="entry name" value="WH-like_DNA-bd_sf"/>
</dbReference>
<dbReference type="InterPro" id="IPR028978">
    <property type="entry name" value="Chorismate_lyase_/UTRA_dom_sf"/>
</dbReference>
<dbReference type="GO" id="GO:0003700">
    <property type="term" value="F:DNA-binding transcription factor activity"/>
    <property type="evidence" value="ECO:0007669"/>
    <property type="project" value="InterPro"/>
</dbReference>
<reference evidence="6" key="1">
    <citation type="submission" date="2014-12" db="EMBL/GenBank/DDBJ databases">
        <title>Genome sequence of Clostridium beijerinckii strain 59B.</title>
        <authorList>
            <person name="Little G.T."/>
            <person name="Minton N.P."/>
        </authorList>
    </citation>
    <scope>NUCLEOTIDE SEQUENCE [LARGE SCALE GENOMIC DNA]</scope>
    <source>
        <strain evidence="6">59B</strain>
    </source>
</reference>
<sequence>MSTINKNSNIPLYVQLMNILVEKIESSMEENEKLDSEREICKKYAVSRTTVREALDELEKNNYIYKVQGKGNFISPRVVEQDLIKVSSFTEEMKKRGKNPTSKLLNFEIMEANSKVSKKLNIEKNELVYKISRIRIADNIPMIYEMTYLPYERFKQLTKDMIEKNPLYEILKNTFNINITSAEEVIESVLINKLESIYLEIPQGQAGLKFERIAYEQNEIVEYTITIARGDKYRYRVCLKN</sequence>
<keyword evidence="1" id="KW-0805">Transcription regulation</keyword>
<dbReference type="OrthoDB" id="46236at2"/>
<dbReference type="AlphaFoldDB" id="A0A0B5QUD0"/>